<accession>A0ABM0WVD8</accession>
<dbReference type="Proteomes" id="UP000694864">
    <property type="component" value="Chromosome 2"/>
</dbReference>
<dbReference type="GeneID" id="104755931"/>
<dbReference type="CDD" id="cd22160">
    <property type="entry name" value="F-box_AtFBL13-like"/>
    <property type="match status" value="1"/>
</dbReference>
<evidence type="ECO:0000259" key="1">
    <source>
        <dbReference type="PROSITE" id="PS50181"/>
    </source>
</evidence>
<dbReference type="InterPro" id="IPR053781">
    <property type="entry name" value="F-box_AtFBL13-like"/>
</dbReference>
<dbReference type="PANTHER" id="PTHR31900">
    <property type="entry name" value="F-BOX/RNI SUPERFAMILY PROTEIN-RELATED"/>
    <property type="match status" value="1"/>
</dbReference>
<reference evidence="2" key="1">
    <citation type="journal article" date="2014" name="Nat. Commun.">
        <title>The emerging biofuel crop Camelina sativa retains a highly undifferentiated hexaploid genome structure.</title>
        <authorList>
            <person name="Kagale S."/>
            <person name="Koh C."/>
            <person name="Nixon J."/>
            <person name="Bollina V."/>
            <person name="Clarke W.E."/>
            <person name="Tuteja R."/>
            <person name="Spillane C."/>
            <person name="Robinson S.J."/>
            <person name="Links M.G."/>
            <person name="Clarke C."/>
            <person name="Higgins E.E."/>
            <person name="Huebert T."/>
            <person name="Sharpe A.G."/>
            <person name="Parkin I.A."/>
        </authorList>
    </citation>
    <scope>NUCLEOTIDE SEQUENCE [LARGE SCALE GENOMIC DNA]</scope>
    <source>
        <strain evidence="2">cv. DH55</strain>
    </source>
</reference>
<organism evidence="2 3">
    <name type="scientific">Camelina sativa</name>
    <name type="common">False flax</name>
    <name type="synonym">Myagrum sativum</name>
    <dbReference type="NCBI Taxonomy" id="90675"/>
    <lineage>
        <taxon>Eukaryota</taxon>
        <taxon>Viridiplantae</taxon>
        <taxon>Streptophyta</taxon>
        <taxon>Embryophyta</taxon>
        <taxon>Tracheophyta</taxon>
        <taxon>Spermatophyta</taxon>
        <taxon>Magnoliopsida</taxon>
        <taxon>eudicotyledons</taxon>
        <taxon>Gunneridae</taxon>
        <taxon>Pentapetalae</taxon>
        <taxon>rosids</taxon>
        <taxon>malvids</taxon>
        <taxon>Brassicales</taxon>
        <taxon>Brassicaceae</taxon>
        <taxon>Camelineae</taxon>
        <taxon>Camelina</taxon>
    </lineage>
</organism>
<reference evidence="3" key="2">
    <citation type="submission" date="2025-08" db="UniProtKB">
        <authorList>
            <consortium name="RefSeq"/>
        </authorList>
    </citation>
    <scope>IDENTIFICATION</scope>
    <source>
        <tissue evidence="3">Leaf</tissue>
    </source>
</reference>
<dbReference type="InterPro" id="IPR055411">
    <property type="entry name" value="LRR_FXL15/At3g58940/PEG3-like"/>
</dbReference>
<dbReference type="Gene3D" id="3.80.10.10">
    <property type="entry name" value="Ribonuclease Inhibitor"/>
    <property type="match status" value="1"/>
</dbReference>
<gene>
    <name evidence="3" type="primary">LOC104755931</name>
</gene>
<dbReference type="SUPFAM" id="SSF52047">
    <property type="entry name" value="RNI-like"/>
    <property type="match status" value="1"/>
</dbReference>
<evidence type="ECO:0000313" key="2">
    <source>
        <dbReference type="Proteomes" id="UP000694864"/>
    </source>
</evidence>
<dbReference type="SMART" id="SM00579">
    <property type="entry name" value="FBD"/>
    <property type="match status" value="1"/>
</dbReference>
<dbReference type="RefSeq" id="XP_010476721.1">
    <property type="nucleotide sequence ID" value="XM_010478419.1"/>
</dbReference>
<dbReference type="InterPro" id="IPR006566">
    <property type="entry name" value="FBD"/>
</dbReference>
<feature type="domain" description="F-box" evidence="1">
    <location>
        <begin position="1"/>
        <end position="51"/>
    </location>
</feature>
<dbReference type="InterPro" id="IPR036047">
    <property type="entry name" value="F-box-like_dom_sf"/>
</dbReference>
<protein>
    <submittedName>
        <fullName evidence="3">FBD-associated F-box protein At3g50710</fullName>
    </submittedName>
</protein>
<dbReference type="PROSITE" id="PS50181">
    <property type="entry name" value="FBOX"/>
    <property type="match status" value="1"/>
</dbReference>
<dbReference type="Gene3D" id="1.20.1280.50">
    <property type="match status" value="1"/>
</dbReference>
<evidence type="ECO:0000313" key="3">
    <source>
        <dbReference type="RefSeq" id="XP_010476721.1"/>
    </source>
</evidence>
<keyword evidence="2" id="KW-1185">Reference proteome</keyword>
<dbReference type="Pfam" id="PF24758">
    <property type="entry name" value="LRR_At5g56370"/>
    <property type="match status" value="1"/>
</dbReference>
<dbReference type="PANTHER" id="PTHR31900:SF34">
    <property type="entry name" value="EMB|CAB62440.1-RELATED"/>
    <property type="match status" value="1"/>
</dbReference>
<dbReference type="Pfam" id="PF00646">
    <property type="entry name" value="F-box"/>
    <property type="match status" value="1"/>
</dbReference>
<sequence length="445" mass="51906">MISDLSDDLLLEILSSLPARDMVGTMLLSKRWKFLWTMVTKLHFDDSFKDYYYDDEDEDYVTDGEKFFPYRRFRQYVDKFMILHKSYVLETLTFELGLVSRTDDLATWIRIAIARQVRELEIHRSNADKNDYSFTLPLDLYTYDKLVVLKLCGSIVLDVPSVVSLSSLKSLHLLSVLLYHDEESHRRLLKGCPVLEELVVDKSENFDVSSLYVLTPFLKSLSIVNEYNRQLSTVEHPKFDCYVDVINVPCLKYLNYVDIYDFGHSCLCENMPEVVEANVKLVCKFPEKLMRSLTSVKRLSLCLHGPMRKHRIKYNQLVHLELCRCSIMWLDLLTRMLESSPKLQVLKLNKCQEPFYDSPIKPIKGRWEPSSVPECLVSHLKIVEWKYYNGRHEEKKVVAYILKHARHLKTATVSAQELSTKIPTPQREELVSLPRASASCKLVLD</sequence>
<dbReference type="InterPro" id="IPR032675">
    <property type="entry name" value="LRR_dom_sf"/>
</dbReference>
<dbReference type="SUPFAM" id="SSF81383">
    <property type="entry name" value="F-box domain"/>
    <property type="match status" value="1"/>
</dbReference>
<name>A0ABM0WVD8_CAMSA</name>
<dbReference type="InterPro" id="IPR050232">
    <property type="entry name" value="FBL13/AtMIF1-like"/>
</dbReference>
<dbReference type="Pfam" id="PF08387">
    <property type="entry name" value="FBD"/>
    <property type="match status" value="1"/>
</dbReference>
<dbReference type="InterPro" id="IPR001810">
    <property type="entry name" value="F-box_dom"/>
</dbReference>
<proteinExistence type="predicted"/>